<reference evidence="1" key="1">
    <citation type="submission" date="2022-04" db="EMBL/GenBank/DDBJ databases">
        <title>Genome of the entomopathogenic fungus Entomophthora muscae.</title>
        <authorList>
            <person name="Elya C."/>
            <person name="Lovett B.R."/>
            <person name="Lee E."/>
            <person name="Macias A.M."/>
            <person name="Hajek A.E."/>
            <person name="De Bivort B.L."/>
            <person name="Kasson M.T."/>
            <person name="De Fine Licht H.H."/>
            <person name="Stajich J.E."/>
        </authorList>
    </citation>
    <scope>NUCLEOTIDE SEQUENCE</scope>
    <source>
        <strain evidence="1">Berkeley</strain>
    </source>
</reference>
<gene>
    <name evidence="1" type="ORF">DSO57_1000827</name>
</gene>
<protein>
    <submittedName>
        <fullName evidence="1">Uncharacterized protein</fullName>
    </submittedName>
</protein>
<dbReference type="Proteomes" id="UP001165960">
    <property type="component" value="Unassembled WGS sequence"/>
</dbReference>
<proteinExistence type="predicted"/>
<name>A0ACC2U7V0_9FUNG</name>
<comment type="caution">
    <text evidence="1">The sequence shown here is derived from an EMBL/GenBank/DDBJ whole genome shotgun (WGS) entry which is preliminary data.</text>
</comment>
<accession>A0ACC2U7V0</accession>
<keyword evidence="2" id="KW-1185">Reference proteome</keyword>
<organism evidence="1 2">
    <name type="scientific">Entomophthora muscae</name>
    <dbReference type="NCBI Taxonomy" id="34485"/>
    <lineage>
        <taxon>Eukaryota</taxon>
        <taxon>Fungi</taxon>
        <taxon>Fungi incertae sedis</taxon>
        <taxon>Zoopagomycota</taxon>
        <taxon>Entomophthoromycotina</taxon>
        <taxon>Entomophthoromycetes</taxon>
        <taxon>Entomophthorales</taxon>
        <taxon>Entomophthoraceae</taxon>
        <taxon>Entomophthora</taxon>
    </lineage>
</organism>
<dbReference type="EMBL" id="QTSX02001422">
    <property type="protein sequence ID" value="KAJ9082842.1"/>
    <property type="molecule type" value="Genomic_DNA"/>
</dbReference>
<evidence type="ECO:0000313" key="1">
    <source>
        <dbReference type="EMBL" id="KAJ9082842.1"/>
    </source>
</evidence>
<evidence type="ECO:0000313" key="2">
    <source>
        <dbReference type="Proteomes" id="UP001165960"/>
    </source>
</evidence>
<sequence length="115" mass="13724">MGKKYINNIILSSPMSKENKEEDWTEVIPHQESHYITDFYPLEKHLVIEERIKGYTQLRVVETNSKRPSKDKDYIIKFLEPIFTVHVFPGYMAYNSTVFFLQVYLLCHSNKHLQL</sequence>